<gene>
    <name evidence="2" type="ORF">COLO4_23630</name>
</gene>
<organism evidence="2 3">
    <name type="scientific">Corchorus olitorius</name>
    <dbReference type="NCBI Taxonomy" id="93759"/>
    <lineage>
        <taxon>Eukaryota</taxon>
        <taxon>Viridiplantae</taxon>
        <taxon>Streptophyta</taxon>
        <taxon>Embryophyta</taxon>
        <taxon>Tracheophyta</taxon>
        <taxon>Spermatophyta</taxon>
        <taxon>Magnoliopsida</taxon>
        <taxon>eudicotyledons</taxon>
        <taxon>Gunneridae</taxon>
        <taxon>Pentapetalae</taxon>
        <taxon>rosids</taxon>
        <taxon>malvids</taxon>
        <taxon>Malvales</taxon>
        <taxon>Malvaceae</taxon>
        <taxon>Grewioideae</taxon>
        <taxon>Apeibeae</taxon>
        <taxon>Corchorus</taxon>
    </lineage>
</organism>
<protein>
    <submittedName>
        <fullName evidence="2">Uncharacterized protein</fullName>
    </submittedName>
</protein>
<reference evidence="3" key="1">
    <citation type="submission" date="2013-09" db="EMBL/GenBank/DDBJ databases">
        <title>Corchorus olitorius genome sequencing.</title>
        <authorList>
            <person name="Alam M."/>
            <person name="Haque M.S."/>
            <person name="Islam M.S."/>
            <person name="Emdad E.M."/>
            <person name="Islam M.M."/>
            <person name="Ahmed B."/>
            <person name="Halim A."/>
            <person name="Hossen Q.M.M."/>
            <person name="Hossain M.Z."/>
            <person name="Ahmed R."/>
            <person name="Khan M.M."/>
            <person name="Islam R."/>
            <person name="Rashid M.M."/>
            <person name="Khan S.A."/>
            <person name="Rahman M.S."/>
            <person name="Alam M."/>
            <person name="Yahiya A.S."/>
            <person name="Khan M.S."/>
            <person name="Azam M.S."/>
            <person name="Haque T."/>
            <person name="Lashkar M.Z.H."/>
            <person name="Akhand A.I."/>
            <person name="Morshed G."/>
            <person name="Roy S."/>
            <person name="Uddin K.S."/>
            <person name="Rabeya T."/>
            <person name="Hossain A.S."/>
            <person name="Chowdhury A."/>
            <person name="Snigdha A.R."/>
            <person name="Mortoza M.S."/>
            <person name="Matin S.A."/>
            <person name="Hoque S.M.E."/>
            <person name="Islam M.K."/>
            <person name="Roy D.K."/>
            <person name="Haider R."/>
            <person name="Moosa M.M."/>
            <person name="Elias S.M."/>
            <person name="Hasan A.M."/>
            <person name="Jahan S."/>
            <person name="Shafiuddin M."/>
            <person name="Mahmood N."/>
            <person name="Shommy N.S."/>
        </authorList>
    </citation>
    <scope>NUCLEOTIDE SEQUENCE [LARGE SCALE GENOMIC DNA]</scope>
    <source>
        <strain evidence="3">cv. O-4</strain>
    </source>
</reference>
<feature type="region of interest" description="Disordered" evidence="1">
    <location>
        <begin position="1"/>
        <end position="76"/>
    </location>
</feature>
<evidence type="ECO:0000313" key="2">
    <source>
        <dbReference type="EMBL" id="OMO81387.1"/>
    </source>
</evidence>
<name>A0A1R3IFP5_9ROSI</name>
<accession>A0A1R3IFP5</accession>
<proteinExistence type="predicted"/>
<dbReference type="AlphaFoldDB" id="A0A1R3IFP5"/>
<comment type="caution">
    <text evidence="2">The sequence shown here is derived from an EMBL/GenBank/DDBJ whole genome shotgun (WGS) entry which is preliminary data.</text>
</comment>
<keyword evidence="3" id="KW-1185">Reference proteome</keyword>
<dbReference type="Proteomes" id="UP000187203">
    <property type="component" value="Unassembled WGS sequence"/>
</dbReference>
<evidence type="ECO:0000256" key="1">
    <source>
        <dbReference type="SAM" id="MobiDB-lite"/>
    </source>
</evidence>
<evidence type="ECO:0000313" key="3">
    <source>
        <dbReference type="Proteomes" id="UP000187203"/>
    </source>
</evidence>
<dbReference type="EMBL" id="AWUE01018288">
    <property type="protein sequence ID" value="OMO81387.1"/>
    <property type="molecule type" value="Genomic_DNA"/>
</dbReference>
<feature type="compositionally biased region" description="Basic and acidic residues" evidence="1">
    <location>
        <begin position="60"/>
        <end position="76"/>
    </location>
</feature>
<feature type="compositionally biased region" description="Polar residues" evidence="1">
    <location>
        <begin position="26"/>
        <end position="45"/>
    </location>
</feature>
<sequence>MNSIKPNYPKPKTSQLRLTHRRQTSKLRQTTPKDYSNKTPQSISPKQDAKPNPPNPLIPRKNERIERTEDASIIKG</sequence>